<protein>
    <submittedName>
        <fullName evidence="1">Uncharacterized protein</fullName>
    </submittedName>
</protein>
<accession>A0ABX1R8Z4</accession>
<keyword evidence="2" id="KW-1185">Reference proteome</keyword>
<sequence length="54" mass="6085">MSEIVMRLLEKEPDHRYQTAEGLAHDLELVREAQAHPAAAPARIGEHDVSLRLL</sequence>
<evidence type="ECO:0000313" key="2">
    <source>
        <dbReference type="Proteomes" id="UP001296706"/>
    </source>
</evidence>
<proteinExistence type="predicted"/>
<organism evidence="1 2">
    <name type="scientific">Pseudonocardia xinjiangensis</name>
    <dbReference type="NCBI Taxonomy" id="75289"/>
    <lineage>
        <taxon>Bacteria</taxon>
        <taxon>Bacillati</taxon>
        <taxon>Actinomycetota</taxon>
        <taxon>Actinomycetes</taxon>
        <taxon>Pseudonocardiales</taxon>
        <taxon>Pseudonocardiaceae</taxon>
        <taxon>Pseudonocardia</taxon>
    </lineage>
</organism>
<evidence type="ECO:0000313" key="1">
    <source>
        <dbReference type="EMBL" id="NMH75656.1"/>
    </source>
</evidence>
<dbReference type="Proteomes" id="UP001296706">
    <property type="component" value="Unassembled WGS sequence"/>
</dbReference>
<gene>
    <name evidence="1" type="ORF">HF577_00765</name>
</gene>
<name>A0ABX1R8Z4_9PSEU</name>
<reference evidence="1 2" key="1">
    <citation type="submission" date="2020-04" db="EMBL/GenBank/DDBJ databases">
        <authorList>
            <person name="Klaysubun C."/>
            <person name="Duangmal K."/>
            <person name="Lipun K."/>
        </authorList>
    </citation>
    <scope>NUCLEOTIDE SEQUENCE [LARGE SCALE GENOMIC DNA]</scope>
    <source>
        <strain evidence="1 2">JCM 11839</strain>
    </source>
</reference>
<dbReference type="RefSeq" id="WP_169393722.1">
    <property type="nucleotide sequence ID" value="NZ_BAAAJH010000033.1"/>
</dbReference>
<comment type="caution">
    <text evidence="1">The sequence shown here is derived from an EMBL/GenBank/DDBJ whole genome shotgun (WGS) entry which is preliminary data.</text>
</comment>
<dbReference type="EMBL" id="JAAXKY010000001">
    <property type="protein sequence ID" value="NMH75656.1"/>
    <property type="molecule type" value="Genomic_DNA"/>
</dbReference>